<dbReference type="InterPro" id="IPR051393">
    <property type="entry name" value="ABC_transporter_permease"/>
</dbReference>
<accession>A0A371PI12</accession>
<dbReference type="CDD" id="cd06261">
    <property type="entry name" value="TM_PBP2"/>
    <property type="match status" value="1"/>
</dbReference>
<dbReference type="InterPro" id="IPR035906">
    <property type="entry name" value="MetI-like_sf"/>
</dbReference>
<dbReference type="GO" id="GO:0055085">
    <property type="term" value="P:transmembrane transport"/>
    <property type="evidence" value="ECO:0007669"/>
    <property type="project" value="InterPro"/>
</dbReference>
<keyword evidence="4 7" id="KW-0812">Transmembrane</keyword>
<evidence type="ECO:0000259" key="8">
    <source>
        <dbReference type="PROSITE" id="PS50928"/>
    </source>
</evidence>
<sequence>MNLPSGNEVTDVNDATARKGLSSQKLLSRSRQDAKTAYAMLVPTFILLTLFALLPLGMSLFKSFTDFSFYKTPEFIGFHNYRIVLADPFFRKAVLVAFKLVFLIVPVQFVAAFLFAHLIKEMSTRIGAFVKTTIYIPLVISGIVVGAVFSFIYNYQGGILNSLLNVFGIENQAWIADSTYALYSVAAPAIWQGFGYVTLMMLAGLLDIPKDYYEAAKMDGASAFRRMVYITIPNMKNVFIFIFISGVTGALSLYEIVLMITNGGPGGETLTPVLHLVNHFNNDPTMGYTVAGAIIMAIILGSFSAVIFRIVQSDKAID</sequence>
<feature type="transmembrane region" description="Helical" evidence="7">
    <location>
        <begin position="238"/>
        <end position="260"/>
    </location>
</feature>
<evidence type="ECO:0000313" key="9">
    <source>
        <dbReference type="EMBL" id="REK75866.1"/>
    </source>
</evidence>
<evidence type="ECO:0000256" key="4">
    <source>
        <dbReference type="ARBA" id="ARBA00022692"/>
    </source>
</evidence>
<reference evidence="9 10" key="1">
    <citation type="submission" date="2018-08" db="EMBL/GenBank/DDBJ databases">
        <title>Paenibacillus sp. M4BSY-1, whole genome shotgun sequence.</title>
        <authorList>
            <person name="Tuo L."/>
        </authorList>
    </citation>
    <scope>NUCLEOTIDE SEQUENCE [LARGE SCALE GENOMIC DNA]</scope>
    <source>
        <strain evidence="9 10">M4BSY-1</strain>
    </source>
</reference>
<feature type="transmembrane region" description="Helical" evidence="7">
    <location>
        <begin position="93"/>
        <end position="116"/>
    </location>
</feature>
<dbReference type="Gene3D" id="1.10.3720.10">
    <property type="entry name" value="MetI-like"/>
    <property type="match status" value="1"/>
</dbReference>
<dbReference type="GO" id="GO:0005886">
    <property type="term" value="C:plasma membrane"/>
    <property type="evidence" value="ECO:0007669"/>
    <property type="project" value="UniProtKB-SubCell"/>
</dbReference>
<keyword evidence="3" id="KW-1003">Cell membrane</keyword>
<keyword evidence="10" id="KW-1185">Reference proteome</keyword>
<dbReference type="EMBL" id="QUBQ01000001">
    <property type="protein sequence ID" value="REK75866.1"/>
    <property type="molecule type" value="Genomic_DNA"/>
</dbReference>
<feature type="transmembrane region" description="Helical" evidence="7">
    <location>
        <begin position="128"/>
        <end position="153"/>
    </location>
</feature>
<dbReference type="Proteomes" id="UP000261905">
    <property type="component" value="Unassembled WGS sequence"/>
</dbReference>
<evidence type="ECO:0000313" key="10">
    <source>
        <dbReference type="Proteomes" id="UP000261905"/>
    </source>
</evidence>
<evidence type="ECO:0000256" key="5">
    <source>
        <dbReference type="ARBA" id="ARBA00022989"/>
    </source>
</evidence>
<dbReference type="Pfam" id="PF00528">
    <property type="entry name" value="BPD_transp_1"/>
    <property type="match status" value="1"/>
</dbReference>
<comment type="similarity">
    <text evidence="7">Belongs to the binding-protein-dependent transport system permease family.</text>
</comment>
<proteinExistence type="inferred from homology"/>
<comment type="caution">
    <text evidence="9">The sequence shown here is derived from an EMBL/GenBank/DDBJ whole genome shotgun (WGS) entry which is preliminary data.</text>
</comment>
<comment type="subcellular location">
    <subcellularLocation>
        <location evidence="1 7">Cell membrane</location>
        <topology evidence="1 7">Multi-pass membrane protein</topology>
    </subcellularLocation>
</comment>
<evidence type="ECO:0000256" key="1">
    <source>
        <dbReference type="ARBA" id="ARBA00004651"/>
    </source>
</evidence>
<feature type="transmembrane region" description="Helical" evidence="7">
    <location>
        <begin position="37"/>
        <end position="61"/>
    </location>
</feature>
<dbReference type="OrthoDB" id="9785347at2"/>
<feature type="transmembrane region" description="Helical" evidence="7">
    <location>
        <begin position="189"/>
        <end position="208"/>
    </location>
</feature>
<organism evidence="9 10">
    <name type="scientific">Paenibacillus paeoniae</name>
    <dbReference type="NCBI Taxonomy" id="2292705"/>
    <lineage>
        <taxon>Bacteria</taxon>
        <taxon>Bacillati</taxon>
        <taxon>Bacillota</taxon>
        <taxon>Bacilli</taxon>
        <taxon>Bacillales</taxon>
        <taxon>Paenibacillaceae</taxon>
        <taxon>Paenibacillus</taxon>
    </lineage>
</organism>
<dbReference type="PROSITE" id="PS50928">
    <property type="entry name" value="ABC_TM1"/>
    <property type="match status" value="1"/>
</dbReference>
<name>A0A371PI12_9BACL</name>
<feature type="domain" description="ABC transmembrane type-1" evidence="8">
    <location>
        <begin position="90"/>
        <end position="307"/>
    </location>
</feature>
<protein>
    <submittedName>
        <fullName evidence="9">Sugar ABC transporter permease</fullName>
    </submittedName>
</protein>
<keyword evidence="2 7" id="KW-0813">Transport</keyword>
<dbReference type="InterPro" id="IPR000515">
    <property type="entry name" value="MetI-like"/>
</dbReference>
<feature type="transmembrane region" description="Helical" evidence="7">
    <location>
        <begin position="286"/>
        <end position="311"/>
    </location>
</feature>
<gene>
    <name evidence="9" type="ORF">DX130_01965</name>
</gene>
<keyword evidence="6 7" id="KW-0472">Membrane</keyword>
<dbReference type="PANTHER" id="PTHR30193">
    <property type="entry name" value="ABC TRANSPORTER PERMEASE PROTEIN"/>
    <property type="match status" value="1"/>
</dbReference>
<evidence type="ECO:0000256" key="6">
    <source>
        <dbReference type="ARBA" id="ARBA00023136"/>
    </source>
</evidence>
<dbReference type="SUPFAM" id="SSF161098">
    <property type="entry name" value="MetI-like"/>
    <property type="match status" value="1"/>
</dbReference>
<dbReference type="AlphaFoldDB" id="A0A371PI12"/>
<evidence type="ECO:0000256" key="3">
    <source>
        <dbReference type="ARBA" id="ARBA00022475"/>
    </source>
</evidence>
<evidence type="ECO:0000256" key="7">
    <source>
        <dbReference type="RuleBase" id="RU363032"/>
    </source>
</evidence>
<dbReference type="PANTHER" id="PTHR30193:SF37">
    <property type="entry name" value="INNER MEMBRANE ABC TRANSPORTER PERMEASE PROTEIN YCJO"/>
    <property type="match status" value="1"/>
</dbReference>
<evidence type="ECO:0000256" key="2">
    <source>
        <dbReference type="ARBA" id="ARBA00022448"/>
    </source>
</evidence>
<keyword evidence="5 7" id="KW-1133">Transmembrane helix</keyword>